<reference evidence="1 2" key="1">
    <citation type="journal article" date="2019" name="Int. J. Syst. Evol. Microbiol.">
        <title>The Global Catalogue of Microorganisms (GCM) 10K type strain sequencing project: providing services to taxonomists for standard genome sequencing and annotation.</title>
        <authorList>
            <consortium name="The Broad Institute Genomics Platform"/>
            <consortium name="The Broad Institute Genome Sequencing Center for Infectious Disease"/>
            <person name="Wu L."/>
            <person name="Ma J."/>
        </authorList>
    </citation>
    <scope>NUCLEOTIDE SEQUENCE [LARGE SCALE GENOMIC DNA]</scope>
    <source>
        <strain evidence="1 2">JCM 4524</strain>
    </source>
</reference>
<protein>
    <submittedName>
        <fullName evidence="1">Uncharacterized protein</fullName>
    </submittedName>
</protein>
<organism evidence="1 2">
    <name type="scientific">Streptomyces vastus</name>
    <dbReference type="NCBI Taxonomy" id="285451"/>
    <lineage>
        <taxon>Bacteria</taxon>
        <taxon>Bacillati</taxon>
        <taxon>Actinomycetota</taxon>
        <taxon>Actinomycetes</taxon>
        <taxon>Kitasatosporales</taxon>
        <taxon>Streptomycetaceae</taxon>
        <taxon>Streptomyces</taxon>
    </lineage>
</organism>
<comment type="caution">
    <text evidence="1">The sequence shown here is derived from an EMBL/GenBank/DDBJ whole genome shotgun (WGS) entry which is preliminary data.</text>
</comment>
<gene>
    <name evidence="1" type="ORF">GCM10010307_24410</name>
</gene>
<keyword evidence="2" id="KW-1185">Reference proteome</keyword>
<dbReference type="Proteomes" id="UP001500151">
    <property type="component" value="Unassembled WGS sequence"/>
</dbReference>
<accession>A0ABN3QQ93</accession>
<evidence type="ECO:0000313" key="1">
    <source>
        <dbReference type="EMBL" id="GAA2631720.1"/>
    </source>
</evidence>
<sequence>MDLGKRVVERGLDRFGVGAVGFGRLVVECELEVEVGDSGRGGAAGDAAVEVGAVQPRAAESLGDVSAGGVDDGDERCLHPVQGAFACDRPVGV</sequence>
<proteinExistence type="predicted"/>
<name>A0ABN3QQ93_9ACTN</name>
<dbReference type="EMBL" id="BAAASJ010000026">
    <property type="protein sequence ID" value="GAA2631720.1"/>
    <property type="molecule type" value="Genomic_DNA"/>
</dbReference>
<evidence type="ECO:0000313" key="2">
    <source>
        <dbReference type="Proteomes" id="UP001500151"/>
    </source>
</evidence>